<evidence type="ECO:0000256" key="2">
    <source>
        <dbReference type="SAM" id="Phobius"/>
    </source>
</evidence>
<dbReference type="EMBL" id="KV428427">
    <property type="protein sequence ID" value="KZT31918.1"/>
    <property type="molecule type" value="Genomic_DNA"/>
</dbReference>
<feature type="transmembrane region" description="Helical" evidence="2">
    <location>
        <begin position="62"/>
        <end position="87"/>
    </location>
</feature>
<feature type="transmembrane region" description="Helical" evidence="2">
    <location>
        <begin position="14"/>
        <end position="34"/>
    </location>
</feature>
<feature type="compositionally biased region" description="Low complexity" evidence="1">
    <location>
        <begin position="107"/>
        <end position="116"/>
    </location>
</feature>
<dbReference type="AlphaFoldDB" id="A0A165X7W3"/>
<reference evidence="3 4" key="1">
    <citation type="journal article" date="2016" name="Mol. Biol. Evol.">
        <title>Comparative Genomics of Early-Diverging Mushroom-Forming Fungi Provides Insights into the Origins of Lignocellulose Decay Capabilities.</title>
        <authorList>
            <person name="Nagy L.G."/>
            <person name="Riley R."/>
            <person name="Tritt A."/>
            <person name="Adam C."/>
            <person name="Daum C."/>
            <person name="Floudas D."/>
            <person name="Sun H."/>
            <person name="Yadav J.S."/>
            <person name="Pangilinan J."/>
            <person name="Larsson K.H."/>
            <person name="Matsuura K."/>
            <person name="Barry K."/>
            <person name="Labutti K."/>
            <person name="Kuo R."/>
            <person name="Ohm R.A."/>
            <person name="Bhattacharya S.S."/>
            <person name="Shirouzu T."/>
            <person name="Yoshinaga Y."/>
            <person name="Martin F.M."/>
            <person name="Grigoriev I.V."/>
            <person name="Hibbett D.S."/>
        </authorList>
    </citation>
    <scope>NUCLEOTIDE SEQUENCE [LARGE SCALE GENOMIC DNA]</scope>
    <source>
        <strain evidence="3 4">HHB10207 ss-3</strain>
    </source>
</reference>
<name>A0A165X7W3_9AGAM</name>
<feature type="region of interest" description="Disordered" evidence="1">
    <location>
        <begin position="259"/>
        <end position="282"/>
    </location>
</feature>
<keyword evidence="2" id="KW-0472">Membrane</keyword>
<feature type="region of interest" description="Disordered" evidence="1">
    <location>
        <begin position="93"/>
        <end position="126"/>
    </location>
</feature>
<protein>
    <submittedName>
        <fullName evidence="3">Uncharacterized protein</fullName>
    </submittedName>
</protein>
<keyword evidence="4" id="KW-1185">Reference proteome</keyword>
<evidence type="ECO:0000256" key="1">
    <source>
        <dbReference type="SAM" id="MobiDB-lite"/>
    </source>
</evidence>
<accession>A0A165X7W3</accession>
<feature type="compositionally biased region" description="Basic and acidic residues" evidence="1">
    <location>
        <begin position="273"/>
        <end position="282"/>
    </location>
</feature>
<sequence length="282" mass="30805">MTGPWLSNVPCSNLPLSLVFLLSCTLCLSIGVILKPPVYIPSPTGCLYSDRMARKPNVYERWMAAAPAFSVGLLAGVLISLLAVFVLPSSRLDDATSGRTPKHRPSSRNSSRSSDASEQDDVDSLRSRLKLDESKLDLALERADLAVRQARLAAEEARFYSKASKSSSLNSLKATPPPPRPILPSLGRQTSDEFNHIVSPISSTSLEPETRLMDTQLRHALADADAEHQIKLMELERQLYTGSISPRVVRNTSRRSVNQLSGEFPPLATGGSRGRDLNIDVD</sequence>
<keyword evidence="2" id="KW-1133">Transmembrane helix</keyword>
<keyword evidence="2" id="KW-0812">Transmembrane</keyword>
<proteinExistence type="predicted"/>
<gene>
    <name evidence="3" type="ORF">SISSUDRAFT_1133441</name>
</gene>
<evidence type="ECO:0000313" key="4">
    <source>
        <dbReference type="Proteomes" id="UP000076798"/>
    </source>
</evidence>
<evidence type="ECO:0000313" key="3">
    <source>
        <dbReference type="EMBL" id="KZT31918.1"/>
    </source>
</evidence>
<dbReference type="Proteomes" id="UP000076798">
    <property type="component" value="Unassembled WGS sequence"/>
</dbReference>
<organism evidence="3 4">
    <name type="scientific">Sistotremastrum suecicum HHB10207 ss-3</name>
    <dbReference type="NCBI Taxonomy" id="1314776"/>
    <lineage>
        <taxon>Eukaryota</taxon>
        <taxon>Fungi</taxon>
        <taxon>Dikarya</taxon>
        <taxon>Basidiomycota</taxon>
        <taxon>Agaricomycotina</taxon>
        <taxon>Agaricomycetes</taxon>
        <taxon>Sistotremastrales</taxon>
        <taxon>Sistotremastraceae</taxon>
        <taxon>Sistotremastrum</taxon>
    </lineage>
</organism>